<dbReference type="AlphaFoldDB" id="A0A835YGV1"/>
<feature type="coiled-coil region" evidence="1">
    <location>
        <begin position="98"/>
        <end position="125"/>
    </location>
</feature>
<evidence type="ECO:0000256" key="1">
    <source>
        <dbReference type="SAM" id="Coils"/>
    </source>
</evidence>
<dbReference type="Proteomes" id="UP000612055">
    <property type="component" value="Unassembled WGS sequence"/>
</dbReference>
<name>A0A835YGV1_9CHLO</name>
<keyword evidence="1" id="KW-0175">Coiled coil</keyword>
<comment type="caution">
    <text evidence="2">The sequence shown here is derived from an EMBL/GenBank/DDBJ whole genome shotgun (WGS) entry which is preliminary data.</text>
</comment>
<accession>A0A835YGV1</accession>
<proteinExistence type="predicted"/>
<dbReference type="OrthoDB" id="534322at2759"/>
<sequence>MDVPQLTSAIVEAEAKLAALFEPGKPMPRAGVVASLRQEVSEMKGALARLMGQSGPTASLDSGNASDEELAERARQAFLEVERLVGNKGGGRDDSGAIATLEAENERLRLEATALLMRQQQLEDLRDKLRAGGAAAAAKN</sequence>
<dbReference type="EMBL" id="JAEHOE010000002">
    <property type="protein sequence ID" value="KAG2500963.1"/>
    <property type="molecule type" value="Genomic_DNA"/>
</dbReference>
<evidence type="ECO:0000313" key="2">
    <source>
        <dbReference type="EMBL" id="KAG2500963.1"/>
    </source>
</evidence>
<evidence type="ECO:0000313" key="3">
    <source>
        <dbReference type="Proteomes" id="UP000612055"/>
    </source>
</evidence>
<gene>
    <name evidence="2" type="ORF">HYH03_000785</name>
</gene>
<keyword evidence="3" id="KW-1185">Reference proteome</keyword>
<organism evidence="2 3">
    <name type="scientific">Edaphochlamys debaryana</name>
    <dbReference type="NCBI Taxonomy" id="47281"/>
    <lineage>
        <taxon>Eukaryota</taxon>
        <taxon>Viridiplantae</taxon>
        <taxon>Chlorophyta</taxon>
        <taxon>core chlorophytes</taxon>
        <taxon>Chlorophyceae</taxon>
        <taxon>CS clade</taxon>
        <taxon>Chlamydomonadales</taxon>
        <taxon>Chlamydomonadales incertae sedis</taxon>
        <taxon>Edaphochlamys</taxon>
    </lineage>
</organism>
<protein>
    <submittedName>
        <fullName evidence="2">Uncharacterized protein</fullName>
    </submittedName>
</protein>
<reference evidence="2" key="1">
    <citation type="journal article" date="2020" name="bioRxiv">
        <title>Comparative genomics of Chlamydomonas.</title>
        <authorList>
            <person name="Craig R.J."/>
            <person name="Hasan A.R."/>
            <person name="Ness R.W."/>
            <person name="Keightley P.D."/>
        </authorList>
    </citation>
    <scope>NUCLEOTIDE SEQUENCE</scope>
    <source>
        <strain evidence="2">CCAP 11/70</strain>
    </source>
</reference>